<dbReference type="InterPro" id="IPR019756">
    <property type="entry name" value="Pept_S26A_signal_pept_1_Ser-AS"/>
</dbReference>
<evidence type="ECO:0000256" key="4">
    <source>
        <dbReference type="ARBA" id="ARBA00022801"/>
    </source>
</evidence>
<dbReference type="SUPFAM" id="SSF51306">
    <property type="entry name" value="LexA/Signal peptidase"/>
    <property type="match status" value="1"/>
</dbReference>
<feature type="transmembrane region" description="Helical" evidence="11">
    <location>
        <begin position="205"/>
        <end position="222"/>
    </location>
</feature>
<proteinExistence type="predicted"/>
<feature type="transmembrane region" description="Helical" evidence="11">
    <location>
        <begin position="6"/>
        <end position="24"/>
    </location>
</feature>
<protein>
    <recommendedName>
        <fullName evidence="9">Signal peptidase I</fullName>
    </recommendedName>
</protein>
<keyword evidence="4" id="KW-0378">Hydrolase</keyword>
<evidence type="ECO:0000256" key="7">
    <source>
        <dbReference type="ARBA" id="ARBA00022989"/>
    </source>
</evidence>
<dbReference type="Gene3D" id="2.10.109.10">
    <property type="entry name" value="Umud Fragment, subunit A"/>
    <property type="match status" value="1"/>
</dbReference>
<dbReference type="STRING" id="113653.GAH_00512"/>
<dbReference type="InterPro" id="IPR015927">
    <property type="entry name" value="Peptidase_S24_S26A/B/C"/>
</dbReference>
<dbReference type="InParanoid" id="A0A0F7DC33"/>
<evidence type="ECO:0000256" key="2">
    <source>
        <dbReference type="ARBA" id="ARBA00022670"/>
    </source>
</evidence>
<evidence type="ECO:0000256" key="3">
    <source>
        <dbReference type="ARBA" id="ARBA00022692"/>
    </source>
</evidence>
<feature type="domain" description="Peptidase S24/S26A/S26B/S26C" evidence="12">
    <location>
        <begin position="76"/>
        <end position="133"/>
    </location>
</feature>
<dbReference type="NCBIfam" id="TIGR02228">
    <property type="entry name" value="sigpep_I_arch"/>
    <property type="match status" value="1"/>
</dbReference>
<keyword evidence="5" id="KW-0256">Endoplasmic reticulum</keyword>
<dbReference type="InterPro" id="IPR036286">
    <property type="entry name" value="LexA/Signal_pep-like_sf"/>
</dbReference>
<dbReference type="OrthoDB" id="4822at2157"/>
<dbReference type="PANTHER" id="PTHR10806:SF6">
    <property type="entry name" value="SIGNAL PEPTIDASE COMPLEX CATALYTIC SUBUNIT SEC11"/>
    <property type="match status" value="1"/>
</dbReference>
<evidence type="ECO:0000256" key="1">
    <source>
        <dbReference type="ARBA" id="ARBA00004648"/>
    </source>
</evidence>
<accession>A0A0F7DC33</accession>
<organism evidence="13 14">
    <name type="scientific">Geoglobus ahangari</name>
    <dbReference type="NCBI Taxonomy" id="113653"/>
    <lineage>
        <taxon>Archaea</taxon>
        <taxon>Methanobacteriati</taxon>
        <taxon>Methanobacteriota</taxon>
        <taxon>Archaeoglobi</taxon>
        <taxon>Archaeoglobales</taxon>
        <taxon>Archaeoglobaceae</taxon>
        <taxon>Geoglobus</taxon>
    </lineage>
</organism>
<keyword evidence="2" id="KW-0645">Protease</keyword>
<gene>
    <name evidence="13" type="ORF">GAH_00512</name>
</gene>
<dbReference type="HOGENOM" id="CLU_102817_0_0_2"/>
<evidence type="ECO:0000256" key="6">
    <source>
        <dbReference type="ARBA" id="ARBA00022968"/>
    </source>
</evidence>
<dbReference type="CDD" id="cd06530">
    <property type="entry name" value="S26_SPase_I"/>
    <property type="match status" value="1"/>
</dbReference>
<sequence length="227" mass="25620">MALVDPIQIAIAAICVASFVLYNSREEILFRSKLLEMRSSVKKLLERRRNSRRKAILSVVELVLFFALIYLAFTMKIFWAVVVSNSMAPTFERGDMVLVQTLFVNPEKGDIVMFERGDLNLPVTHRVLKVEDGLVYTGGDASGPDARPVPRDKIIGEVVTIFGSPVVVKGVGKYFILDATQLRDITPFGQEYLFYKNLIELFRKYAIAIIVISIAAYVYLTVREFTA</sequence>
<evidence type="ECO:0000256" key="10">
    <source>
        <dbReference type="ARBA" id="ARBA00045533"/>
    </source>
</evidence>
<evidence type="ECO:0000256" key="11">
    <source>
        <dbReference type="SAM" id="Phobius"/>
    </source>
</evidence>
<evidence type="ECO:0000259" key="12">
    <source>
        <dbReference type="Pfam" id="PF00717"/>
    </source>
</evidence>
<keyword evidence="3 11" id="KW-0812">Transmembrane</keyword>
<dbReference type="KEGG" id="gah:GAH_00512"/>
<keyword evidence="7 11" id="KW-1133">Transmembrane helix</keyword>
<evidence type="ECO:0000256" key="9">
    <source>
        <dbReference type="ARBA" id="ARBA00033305"/>
    </source>
</evidence>
<name>A0A0F7DC33_9EURY</name>
<evidence type="ECO:0000256" key="8">
    <source>
        <dbReference type="ARBA" id="ARBA00023136"/>
    </source>
</evidence>
<dbReference type="GO" id="GO:0016020">
    <property type="term" value="C:membrane"/>
    <property type="evidence" value="ECO:0007669"/>
    <property type="project" value="InterPro"/>
</dbReference>
<dbReference type="PANTHER" id="PTHR10806">
    <property type="entry name" value="SIGNAL PEPTIDASE COMPLEX CATALYTIC SUBUNIT SEC11"/>
    <property type="match status" value="1"/>
</dbReference>
<dbReference type="RefSeq" id="WP_048094544.1">
    <property type="nucleotide sequence ID" value="NZ_CP011267.1"/>
</dbReference>
<evidence type="ECO:0000313" key="14">
    <source>
        <dbReference type="Proteomes" id="UP000034723"/>
    </source>
</evidence>
<dbReference type="GO" id="GO:0006465">
    <property type="term" value="P:signal peptide processing"/>
    <property type="evidence" value="ECO:0007669"/>
    <property type="project" value="InterPro"/>
</dbReference>
<dbReference type="InterPro" id="IPR001733">
    <property type="entry name" value="Peptidase_S26B"/>
</dbReference>
<dbReference type="GeneID" id="24803094"/>
<keyword evidence="6" id="KW-0735">Signal-anchor</keyword>
<dbReference type="PROSITE" id="PS00501">
    <property type="entry name" value="SPASE_I_1"/>
    <property type="match status" value="1"/>
</dbReference>
<evidence type="ECO:0000256" key="5">
    <source>
        <dbReference type="ARBA" id="ARBA00022824"/>
    </source>
</evidence>
<reference evidence="13 14" key="1">
    <citation type="submission" date="2015-04" db="EMBL/GenBank/DDBJ databases">
        <title>The complete genome sequence of the hyperthermophilic, obligate iron-reducing archaeon Geoglobus ahangari strain 234T.</title>
        <authorList>
            <person name="Manzella M.P."/>
            <person name="Holmes D.E."/>
            <person name="Rocheleau J.M."/>
            <person name="Chung A."/>
            <person name="Reguera G."/>
            <person name="Kashefi K."/>
        </authorList>
    </citation>
    <scope>NUCLEOTIDE SEQUENCE [LARGE SCALE GENOMIC DNA]</scope>
    <source>
        <strain evidence="13 14">234</strain>
    </source>
</reference>
<comment type="subcellular location">
    <subcellularLocation>
        <location evidence="1">Endoplasmic reticulum membrane</location>
        <topology evidence="1">Single-pass type II membrane protein</topology>
    </subcellularLocation>
</comment>
<dbReference type="AlphaFoldDB" id="A0A0F7DC33"/>
<feature type="transmembrane region" description="Helical" evidence="11">
    <location>
        <begin position="55"/>
        <end position="79"/>
    </location>
</feature>
<evidence type="ECO:0000313" key="13">
    <source>
        <dbReference type="EMBL" id="AKG92141.1"/>
    </source>
</evidence>
<dbReference type="InterPro" id="IPR019533">
    <property type="entry name" value="Peptidase_S26"/>
</dbReference>
<keyword evidence="14" id="KW-1185">Reference proteome</keyword>
<dbReference type="Proteomes" id="UP000034723">
    <property type="component" value="Chromosome"/>
</dbReference>
<keyword evidence="8 11" id="KW-0472">Membrane</keyword>
<dbReference type="GO" id="GO:0004252">
    <property type="term" value="F:serine-type endopeptidase activity"/>
    <property type="evidence" value="ECO:0007669"/>
    <property type="project" value="InterPro"/>
</dbReference>
<dbReference type="Pfam" id="PF00717">
    <property type="entry name" value="Peptidase_S24"/>
    <property type="match status" value="1"/>
</dbReference>
<comment type="function">
    <text evidence="10">Catalytic component of the signal peptidase complex (SPC) which catalyzes the cleavage of N-terminal signal sequences from nascent proteins as they are translocated into the lumen of the endoplasmic reticulum. Specifically cleaves N-terminal signal peptides that contain a hydrophobic alpha-helix (h-region) shorter than 18-20 amino acids.</text>
</comment>
<dbReference type="EMBL" id="CP011267">
    <property type="protein sequence ID" value="AKG92141.1"/>
    <property type="molecule type" value="Genomic_DNA"/>
</dbReference>